<dbReference type="InterPro" id="IPR011990">
    <property type="entry name" value="TPR-like_helical_dom_sf"/>
</dbReference>
<feature type="repeat" description="PPR" evidence="1">
    <location>
        <begin position="35"/>
        <end position="69"/>
    </location>
</feature>
<comment type="caution">
    <text evidence="3">The sequence shown here is derived from an EMBL/GenBank/DDBJ whole genome shotgun (WGS) entry which is preliminary data.</text>
</comment>
<reference evidence="3" key="1">
    <citation type="submission" date="2023-08" db="EMBL/GenBank/DDBJ databases">
        <authorList>
            <person name="Chen Y."/>
            <person name="Shah S."/>
            <person name="Dougan E. K."/>
            <person name="Thang M."/>
            <person name="Chan C."/>
        </authorList>
    </citation>
    <scope>NUCLEOTIDE SEQUENCE</scope>
</reference>
<dbReference type="PROSITE" id="PS51375">
    <property type="entry name" value="PPR"/>
    <property type="match status" value="1"/>
</dbReference>
<dbReference type="AlphaFoldDB" id="A0AA36MWB8"/>
<feature type="region of interest" description="Disordered" evidence="2">
    <location>
        <begin position="521"/>
        <end position="552"/>
    </location>
</feature>
<evidence type="ECO:0000313" key="3">
    <source>
        <dbReference type="EMBL" id="CAJ1386117.1"/>
    </source>
</evidence>
<evidence type="ECO:0000256" key="1">
    <source>
        <dbReference type="PROSITE-ProRule" id="PRU00708"/>
    </source>
</evidence>
<dbReference type="InterPro" id="IPR002885">
    <property type="entry name" value="PPR_rpt"/>
</dbReference>
<dbReference type="EMBL" id="CAUJNA010001335">
    <property type="protein sequence ID" value="CAJ1386117.1"/>
    <property type="molecule type" value="Genomic_DNA"/>
</dbReference>
<keyword evidence="4" id="KW-1185">Reference proteome</keyword>
<dbReference type="Proteomes" id="UP001178507">
    <property type="component" value="Unassembled WGS sequence"/>
</dbReference>
<evidence type="ECO:0000256" key="2">
    <source>
        <dbReference type="SAM" id="MobiDB-lite"/>
    </source>
</evidence>
<organism evidence="3 4">
    <name type="scientific">Effrenium voratum</name>
    <dbReference type="NCBI Taxonomy" id="2562239"/>
    <lineage>
        <taxon>Eukaryota</taxon>
        <taxon>Sar</taxon>
        <taxon>Alveolata</taxon>
        <taxon>Dinophyceae</taxon>
        <taxon>Suessiales</taxon>
        <taxon>Symbiodiniaceae</taxon>
        <taxon>Effrenium</taxon>
    </lineage>
</organism>
<evidence type="ECO:0008006" key="5">
    <source>
        <dbReference type="Google" id="ProtNLM"/>
    </source>
</evidence>
<dbReference type="Gene3D" id="1.25.40.10">
    <property type="entry name" value="Tetratricopeptide repeat domain"/>
    <property type="match status" value="1"/>
</dbReference>
<sequence>MVGYSALCSSLESRGYWQPALQTAWGVRARGLKTDVVFCNAIISSMEKGCQWRFSAELLGTMRQRGHEPSHVTLNAAMSSLEKVTLVFGCHIKLRTVWPNKLKGIRQELFSGSMEANGRPKAMSREIQLGKSWSAGPGCAVAWREGGLVHVCLQDRGQKFRVDVPGFDGEFRQVLVAARAAALFAAQCCAVVSLDGLEGEDAQILEALPLMPRDGLSFVQAAWHPMSDAHLGMLSSDGSWSLLNLSTSASIQDPELHFPKIFETEEVVDFAFVPPGEERSPEDAWLSLSVFFLAASGRVALRNPVLPAVAVMSHKALRAFAADSSEGFAREWLLKALARREVIAKLGADAVVIHHQQHLHGTAPMVSSPENQLIEDGALAAQARSFCSVQVATCSGLVLVARAASCGLVEILALEQCPGPDFQGRKIRAKVVEEIDLMCSKPSAVRLSVMPGIPTLFSRSSSLLAAIELPRLGSGTGTWSSAGVNTLAELRSEGSEFAGWQPESGRGVLLRVERRGRSATSSLQHVELQAKQEESSTPSAPKTDPLQLLEKPLVTPKVAGKAEKAEDLAKGVADLRSGLANLAARKQLLQHLARTLPARAEAIRSDLDALGDASSGASGDASASASRAAALQARQAELAARQRRLVAALHAELEAQSLEAQSLELPPLWARLHELRQATELLAAARPEGHEHRPGLKGFEGFGPAKSIRTTAQHLQSQLADAEVAVAAAYTWT</sequence>
<evidence type="ECO:0000313" key="4">
    <source>
        <dbReference type="Proteomes" id="UP001178507"/>
    </source>
</evidence>
<protein>
    <recommendedName>
        <fullName evidence="5">Pentatricopeptide repeat-containing protein, chloroplastic</fullName>
    </recommendedName>
</protein>
<accession>A0AA36MWB8</accession>
<name>A0AA36MWB8_9DINO</name>
<proteinExistence type="predicted"/>
<gene>
    <name evidence="3" type="ORF">EVOR1521_LOCUS12559</name>
</gene>